<dbReference type="RefSeq" id="XP_025721014.1">
    <property type="nucleotide sequence ID" value="XM_025865229.1"/>
</dbReference>
<organism evidence="2 3">
    <name type="scientific">Callorhinus ursinus</name>
    <name type="common">Northern fur seal</name>
    <dbReference type="NCBI Taxonomy" id="34884"/>
    <lineage>
        <taxon>Eukaryota</taxon>
        <taxon>Metazoa</taxon>
        <taxon>Chordata</taxon>
        <taxon>Craniata</taxon>
        <taxon>Vertebrata</taxon>
        <taxon>Euteleostomi</taxon>
        <taxon>Mammalia</taxon>
        <taxon>Eutheria</taxon>
        <taxon>Laurasiatheria</taxon>
        <taxon>Carnivora</taxon>
        <taxon>Caniformia</taxon>
        <taxon>Pinnipedia</taxon>
        <taxon>Otariidae</taxon>
        <taxon>Callorhinus</taxon>
    </lineage>
</organism>
<feature type="non-terminal residue" evidence="3">
    <location>
        <position position="1"/>
    </location>
</feature>
<evidence type="ECO:0000313" key="2">
    <source>
        <dbReference type="Proteomes" id="UP000286641"/>
    </source>
</evidence>
<feature type="compositionally biased region" description="Basic and acidic residues" evidence="1">
    <location>
        <begin position="96"/>
        <end position="108"/>
    </location>
</feature>
<evidence type="ECO:0000313" key="3">
    <source>
        <dbReference type="RefSeq" id="XP_025721014.1"/>
    </source>
</evidence>
<feature type="region of interest" description="Disordered" evidence="1">
    <location>
        <begin position="1"/>
        <end position="151"/>
    </location>
</feature>
<accession>A0A3Q7NJC8</accession>
<keyword evidence="2" id="KW-1185">Reference proteome</keyword>
<proteinExistence type="predicted"/>
<dbReference type="AlphaFoldDB" id="A0A3Q7NJC8"/>
<reference evidence="3" key="2">
    <citation type="submission" date="2025-08" db="UniProtKB">
        <authorList>
            <consortium name="RefSeq"/>
        </authorList>
    </citation>
    <scope>IDENTIFICATION</scope>
    <source>
        <tissue evidence="3">Blood</tissue>
    </source>
</reference>
<evidence type="ECO:0000256" key="1">
    <source>
        <dbReference type="SAM" id="MobiDB-lite"/>
    </source>
</evidence>
<dbReference type="InParanoid" id="A0A3Q7NJC8"/>
<dbReference type="Proteomes" id="UP000286641">
    <property type="component" value="Unplaced"/>
</dbReference>
<reference key="1">
    <citation type="submission" date="2019-01" db="UniProtKB">
        <authorList>
            <consortium name="RefSeq"/>
        </authorList>
    </citation>
    <scope>IDENTIFICATION</scope>
</reference>
<feature type="compositionally biased region" description="Low complexity" evidence="1">
    <location>
        <begin position="86"/>
        <end position="95"/>
    </location>
</feature>
<sequence>LHIARSPALPPFTQAMPASSQPSTASSPRFPTTPPQIRFRSTSIRPPKARKTPAHRSQPAEGPAGLSSRGFLAPSVAGGSPGTESRAPLADPAAATRRDRPLPRDPARRPAPARPPPTPRPGDGAGRGERTERSARLVALPPSPRPGTGDR</sequence>
<protein>
    <submittedName>
        <fullName evidence="3">Classical arabinogalactan protein 9-like</fullName>
    </submittedName>
</protein>
<feature type="compositionally biased region" description="Basic and acidic residues" evidence="1">
    <location>
        <begin position="126"/>
        <end position="135"/>
    </location>
</feature>
<feature type="compositionally biased region" description="Low complexity" evidence="1">
    <location>
        <begin position="15"/>
        <end position="28"/>
    </location>
</feature>
<name>A0A3Q7NJC8_CALUR</name>
<gene>
    <name evidence="3" type="primary">LOC112817916</name>
</gene>